<sequence>MTPPPGGGFVVKDSSGNAVRFKVDANGNVIVPGLAAAGQQNTLV</sequence>
<feature type="non-terminal residue" evidence="1">
    <location>
        <position position="44"/>
    </location>
</feature>
<evidence type="ECO:0000313" key="1">
    <source>
        <dbReference type="EMBL" id="RGP35024.1"/>
    </source>
</evidence>
<dbReference type="AlphaFoldDB" id="A0A411YVZ0"/>
<proteinExistence type="predicted"/>
<comment type="caution">
    <text evidence="1">The sequence shown here is derived from an EMBL/GenBank/DDBJ whole genome shotgun (WGS) entry which is preliminary data.</text>
</comment>
<accession>A0A411YVZ0</accession>
<evidence type="ECO:0000313" key="2">
    <source>
        <dbReference type="Proteomes" id="UP000284547"/>
    </source>
</evidence>
<gene>
    <name evidence="1" type="ORF">D1012_22320</name>
</gene>
<dbReference type="Proteomes" id="UP000284547">
    <property type="component" value="Unassembled WGS sequence"/>
</dbReference>
<dbReference type="EMBL" id="QWEY01000103">
    <property type="protein sequence ID" value="RGP35024.1"/>
    <property type="molecule type" value="Genomic_DNA"/>
</dbReference>
<protein>
    <submittedName>
        <fullName evidence="1">Collagen-like protein</fullName>
    </submittedName>
</protein>
<keyword evidence="2" id="KW-1185">Reference proteome</keyword>
<reference evidence="1 2" key="1">
    <citation type="submission" date="2018-08" db="EMBL/GenBank/DDBJ databases">
        <title>Flavobacterium tibetense sp. nov., isolated from a wetland YonghuCo on Tibetan Plateau.</title>
        <authorList>
            <person name="Phurbu D."/>
            <person name="Lu H."/>
            <person name="Xing P."/>
        </authorList>
    </citation>
    <scope>NUCLEOTIDE SEQUENCE [LARGE SCALE GENOMIC DNA]</scope>
    <source>
        <strain evidence="1 2">DJC</strain>
    </source>
</reference>
<name>A0A411YVZ0_9RHOB</name>
<keyword evidence="1" id="KW-0176">Collagen</keyword>
<organism evidence="1 2">
    <name type="scientific">Pseudotabrizicola alkalilacus</name>
    <dbReference type="NCBI Taxonomy" id="2305252"/>
    <lineage>
        <taxon>Bacteria</taxon>
        <taxon>Pseudomonadati</taxon>
        <taxon>Pseudomonadota</taxon>
        <taxon>Alphaproteobacteria</taxon>
        <taxon>Rhodobacterales</taxon>
        <taxon>Paracoccaceae</taxon>
        <taxon>Pseudotabrizicola</taxon>
    </lineage>
</organism>